<keyword evidence="3" id="KW-0050">Antiport</keyword>
<feature type="transmembrane region" description="Helical" evidence="8">
    <location>
        <begin position="170"/>
        <end position="191"/>
    </location>
</feature>
<dbReference type="GO" id="GO:0015297">
    <property type="term" value="F:antiporter activity"/>
    <property type="evidence" value="ECO:0007669"/>
    <property type="project" value="UniProtKB-KW"/>
</dbReference>
<evidence type="ECO:0000256" key="3">
    <source>
        <dbReference type="ARBA" id="ARBA00022449"/>
    </source>
</evidence>
<evidence type="ECO:0000256" key="8">
    <source>
        <dbReference type="SAM" id="Phobius"/>
    </source>
</evidence>
<keyword evidence="7 8" id="KW-0472">Membrane</keyword>
<evidence type="ECO:0000256" key="6">
    <source>
        <dbReference type="ARBA" id="ARBA00023065"/>
    </source>
</evidence>
<feature type="transmembrane region" description="Helical" evidence="8">
    <location>
        <begin position="358"/>
        <end position="381"/>
    </location>
</feature>
<evidence type="ECO:0000256" key="7">
    <source>
        <dbReference type="ARBA" id="ARBA00023136"/>
    </source>
</evidence>
<evidence type="ECO:0000259" key="9">
    <source>
        <dbReference type="Pfam" id="PF00999"/>
    </source>
</evidence>
<name>A0A1Y0HLU0_9BACT</name>
<feature type="transmembrane region" description="Helical" evidence="8">
    <location>
        <begin position="83"/>
        <end position="103"/>
    </location>
</feature>
<feature type="transmembrane region" description="Helical" evidence="8">
    <location>
        <begin position="325"/>
        <end position="346"/>
    </location>
</feature>
<dbReference type="InterPro" id="IPR006153">
    <property type="entry name" value="Cation/H_exchanger_TM"/>
</dbReference>
<keyword evidence="2" id="KW-0813">Transport</keyword>
<dbReference type="OrthoDB" id="9793589at2"/>
<evidence type="ECO:0000256" key="5">
    <source>
        <dbReference type="ARBA" id="ARBA00022989"/>
    </source>
</evidence>
<evidence type="ECO:0000256" key="4">
    <source>
        <dbReference type="ARBA" id="ARBA00022692"/>
    </source>
</evidence>
<evidence type="ECO:0000313" key="11">
    <source>
        <dbReference type="Proteomes" id="UP000196005"/>
    </source>
</evidence>
<keyword evidence="11" id="KW-1185">Reference proteome</keyword>
<accession>A0A1Y0HLU0</accession>
<feature type="transmembrane region" description="Helical" evidence="8">
    <location>
        <begin position="237"/>
        <end position="253"/>
    </location>
</feature>
<feature type="domain" description="Cation/H+ exchanger transmembrane" evidence="9">
    <location>
        <begin position="12"/>
        <end position="374"/>
    </location>
</feature>
<dbReference type="EMBL" id="CP021416">
    <property type="protein sequence ID" value="ARU48556.1"/>
    <property type="molecule type" value="Genomic_DNA"/>
</dbReference>
<comment type="subcellular location">
    <subcellularLocation>
        <location evidence="1">Membrane</location>
        <topology evidence="1">Multi-pass membrane protein</topology>
    </subcellularLocation>
</comment>
<sequence length="395" mass="45038">MENLIFLAHVVLLMVLSPIISRVFRLPTPVVEILLGSFAVWAGFLPVDNEVFRNLSKIGFFYLMFLAGLEIDIQRFIRYRDRFLKKAILYFICLYSISFILYLSFGLSPVYIVAIPIVSLGMIMALINEHGREHKWLELSLIIGVIGELLSIGALVVFDGAITHGLGWSFFKSILMLIAVLISSYFLYRLLKIIFWWYPNLKRIIMPNNDTMHQSLRFSMALFFVLIATMQWLEIDMVLGAFIAGIFISNFFAHKKELPHQLSMFGFGFLVPLFFIFVGTTLDLNMVFTSHILTHAIWIVIAMVSARLASSFAAYYSYLGLRSTFLFSLGDSMPLTFLVAIATIAVKNGAIGSEEYASFIVAALMEGIIIMTLIQLLMYLFKRYDKQNKEKFNEG</sequence>
<feature type="transmembrane region" description="Helical" evidence="8">
    <location>
        <begin position="296"/>
        <end position="318"/>
    </location>
</feature>
<reference evidence="11" key="1">
    <citation type="submission" date="2017-05" db="EMBL/GenBank/DDBJ databases">
        <title>Dechlorination kinetics govern the competition between two new strains of the genus Sulfurospirillum.</title>
        <authorList>
            <person name="Buttet G.F."/>
            <person name="Murray A.M."/>
            <person name="Goris T."/>
            <person name="Burion M."/>
            <person name="Lin B."/>
            <person name="Rolle M."/>
            <person name="Maillard J."/>
        </authorList>
    </citation>
    <scope>NUCLEOTIDE SEQUENCE [LARGE SCALE GENOMIC DNA]</scope>
    <source>
        <strain evidence="11">SL2-1</strain>
    </source>
</reference>
<evidence type="ECO:0000256" key="2">
    <source>
        <dbReference type="ARBA" id="ARBA00022448"/>
    </source>
</evidence>
<proteinExistence type="predicted"/>
<keyword evidence="4 8" id="KW-0812">Transmembrane</keyword>
<evidence type="ECO:0000256" key="1">
    <source>
        <dbReference type="ARBA" id="ARBA00004141"/>
    </source>
</evidence>
<keyword evidence="6" id="KW-0406">Ion transport</keyword>
<dbReference type="Gene3D" id="1.20.1530.20">
    <property type="match status" value="1"/>
</dbReference>
<dbReference type="PANTHER" id="PTHR43562">
    <property type="entry name" value="NAPA-TYPE SODIUM/HYDROGEN ANTIPORTER"/>
    <property type="match status" value="1"/>
</dbReference>
<keyword evidence="5 8" id="KW-1133">Transmembrane helix</keyword>
<feature type="transmembrane region" description="Helical" evidence="8">
    <location>
        <begin position="265"/>
        <end position="284"/>
    </location>
</feature>
<dbReference type="Proteomes" id="UP000196005">
    <property type="component" value="Chromosome"/>
</dbReference>
<evidence type="ECO:0000313" key="10">
    <source>
        <dbReference type="EMBL" id="ARU48556.1"/>
    </source>
</evidence>
<dbReference type="InterPro" id="IPR038770">
    <property type="entry name" value="Na+/solute_symporter_sf"/>
</dbReference>
<dbReference type="PANTHER" id="PTHR43562:SF1">
    <property type="entry name" value="NA(+)_H(+) ANTIPORTER YJBQ-RELATED"/>
    <property type="match status" value="1"/>
</dbReference>
<feature type="transmembrane region" description="Helical" evidence="8">
    <location>
        <begin position="109"/>
        <end position="127"/>
    </location>
</feature>
<feature type="transmembrane region" description="Helical" evidence="8">
    <location>
        <begin position="139"/>
        <end position="158"/>
    </location>
</feature>
<gene>
    <name evidence="10" type="ORF">Sdiek1_1392</name>
</gene>
<dbReference type="KEGG" id="suls:Sdiek1_1392"/>
<dbReference type="GO" id="GO:1902600">
    <property type="term" value="P:proton transmembrane transport"/>
    <property type="evidence" value="ECO:0007669"/>
    <property type="project" value="InterPro"/>
</dbReference>
<dbReference type="GO" id="GO:0016020">
    <property type="term" value="C:membrane"/>
    <property type="evidence" value="ECO:0007669"/>
    <property type="project" value="UniProtKB-SubCell"/>
</dbReference>
<dbReference type="Pfam" id="PF00999">
    <property type="entry name" value="Na_H_Exchanger"/>
    <property type="match status" value="1"/>
</dbReference>
<feature type="transmembrane region" description="Helical" evidence="8">
    <location>
        <begin position="212"/>
        <end position="231"/>
    </location>
</feature>
<organism evidence="10 11">
    <name type="scientific">Sulfurospirillum diekertiae</name>
    <dbReference type="NCBI Taxonomy" id="1854492"/>
    <lineage>
        <taxon>Bacteria</taxon>
        <taxon>Pseudomonadati</taxon>
        <taxon>Campylobacterota</taxon>
        <taxon>Epsilonproteobacteria</taxon>
        <taxon>Campylobacterales</taxon>
        <taxon>Sulfurospirillaceae</taxon>
        <taxon>Sulfurospirillum</taxon>
    </lineage>
</organism>
<protein>
    <submittedName>
        <fullName evidence="10">Na(+)/H(+)-K(+) antiporter GerN</fullName>
    </submittedName>
</protein>
<dbReference type="RefSeq" id="WP_087438499.1">
    <property type="nucleotide sequence ID" value="NZ_CP021416.1"/>
</dbReference>
<dbReference type="AlphaFoldDB" id="A0A1Y0HLU0"/>